<name>A0ACC0B2R0_CATRO</name>
<dbReference type="EMBL" id="CM044704">
    <property type="protein sequence ID" value="KAI5666934.1"/>
    <property type="molecule type" value="Genomic_DNA"/>
</dbReference>
<proteinExistence type="predicted"/>
<protein>
    <submittedName>
        <fullName evidence="1">Uncharacterized protein</fullName>
    </submittedName>
</protein>
<sequence>MSASLKTRVEDKGRSTEKELGTILEDLPISISLNPSLMWHEVSFVELELFLESYLSHEGLKFNMEGLEDVDKPPKLLMIHVIKKEQPIEKVGGTEIEDLLEIGPTIDGRPCTYLHNGTILEDARLKEDQQPTTDVKFLMGLGFDSRPCLE</sequence>
<organism evidence="1 2">
    <name type="scientific">Catharanthus roseus</name>
    <name type="common">Madagascar periwinkle</name>
    <name type="synonym">Vinca rosea</name>
    <dbReference type="NCBI Taxonomy" id="4058"/>
    <lineage>
        <taxon>Eukaryota</taxon>
        <taxon>Viridiplantae</taxon>
        <taxon>Streptophyta</taxon>
        <taxon>Embryophyta</taxon>
        <taxon>Tracheophyta</taxon>
        <taxon>Spermatophyta</taxon>
        <taxon>Magnoliopsida</taxon>
        <taxon>eudicotyledons</taxon>
        <taxon>Gunneridae</taxon>
        <taxon>Pentapetalae</taxon>
        <taxon>asterids</taxon>
        <taxon>lamiids</taxon>
        <taxon>Gentianales</taxon>
        <taxon>Apocynaceae</taxon>
        <taxon>Rauvolfioideae</taxon>
        <taxon>Vinceae</taxon>
        <taxon>Catharanthinae</taxon>
        <taxon>Catharanthus</taxon>
    </lineage>
</organism>
<comment type="caution">
    <text evidence="1">The sequence shown here is derived from an EMBL/GenBank/DDBJ whole genome shotgun (WGS) entry which is preliminary data.</text>
</comment>
<reference evidence="2" key="1">
    <citation type="journal article" date="2023" name="Nat. Plants">
        <title>Single-cell RNA sequencing provides a high-resolution roadmap for understanding the multicellular compartmentation of specialized metabolism.</title>
        <authorList>
            <person name="Sun S."/>
            <person name="Shen X."/>
            <person name="Li Y."/>
            <person name="Li Y."/>
            <person name="Wang S."/>
            <person name="Li R."/>
            <person name="Zhang H."/>
            <person name="Shen G."/>
            <person name="Guo B."/>
            <person name="Wei J."/>
            <person name="Xu J."/>
            <person name="St-Pierre B."/>
            <person name="Chen S."/>
            <person name="Sun C."/>
        </authorList>
    </citation>
    <scope>NUCLEOTIDE SEQUENCE [LARGE SCALE GENOMIC DNA]</scope>
</reference>
<accession>A0ACC0B2R0</accession>
<evidence type="ECO:0000313" key="2">
    <source>
        <dbReference type="Proteomes" id="UP001060085"/>
    </source>
</evidence>
<dbReference type="Proteomes" id="UP001060085">
    <property type="component" value="Linkage Group LG04"/>
</dbReference>
<keyword evidence="2" id="KW-1185">Reference proteome</keyword>
<evidence type="ECO:0000313" key="1">
    <source>
        <dbReference type="EMBL" id="KAI5666934.1"/>
    </source>
</evidence>
<gene>
    <name evidence="1" type="ORF">M9H77_16787</name>
</gene>